<evidence type="ECO:0000256" key="8">
    <source>
        <dbReference type="SAM" id="Phobius"/>
    </source>
</evidence>
<dbReference type="RefSeq" id="WP_035539349.1">
    <property type="nucleotide sequence ID" value="NZ_ARYL01000020.1"/>
</dbReference>
<keyword evidence="6 8" id="KW-1133">Transmembrane helix</keyword>
<dbReference type="STRING" id="1280953.HOC_13189"/>
<proteinExistence type="inferred from homology"/>
<evidence type="ECO:0000256" key="6">
    <source>
        <dbReference type="ARBA" id="ARBA00022989"/>
    </source>
</evidence>
<evidence type="ECO:0000259" key="9">
    <source>
        <dbReference type="Pfam" id="PF00482"/>
    </source>
</evidence>
<dbReference type="OrthoDB" id="9805682at2"/>
<reference evidence="10 11" key="1">
    <citation type="journal article" date="2014" name="Antonie Van Leeuwenhoek">
        <title>Hyphomonas beringensis sp. nov. and Hyphomonas chukchiensis sp. nov., isolated from surface seawater of the Bering Sea and Chukchi Sea.</title>
        <authorList>
            <person name="Li C."/>
            <person name="Lai Q."/>
            <person name="Li G."/>
            <person name="Dong C."/>
            <person name="Wang J."/>
            <person name="Liao Y."/>
            <person name="Shao Z."/>
        </authorList>
    </citation>
    <scope>NUCLEOTIDE SEQUENCE [LARGE SCALE GENOMIC DNA]</scope>
    <source>
        <strain evidence="10 11">SCH89</strain>
    </source>
</reference>
<keyword evidence="5 8" id="KW-0812">Transmembrane</keyword>
<comment type="similarity">
    <text evidence="2">Belongs to the GSP F family.</text>
</comment>
<dbReference type="Pfam" id="PF00482">
    <property type="entry name" value="T2SSF"/>
    <property type="match status" value="2"/>
</dbReference>
<evidence type="ECO:0000256" key="1">
    <source>
        <dbReference type="ARBA" id="ARBA00004429"/>
    </source>
</evidence>
<comment type="subcellular location">
    <subcellularLocation>
        <location evidence="1">Cell inner membrane</location>
        <topology evidence="1">Multi-pass membrane protein</topology>
    </subcellularLocation>
</comment>
<evidence type="ECO:0000256" key="7">
    <source>
        <dbReference type="ARBA" id="ARBA00023136"/>
    </source>
</evidence>
<name>A0A059G616_9PROT</name>
<dbReference type="PATRIC" id="fig|1280953.3.peg.2654"/>
<dbReference type="InterPro" id="IPR018076">
    <property type="entry name" value="T2SS_GspF_dom"/>
</dbReference>
<feature type="domain" description="Type II secretion system protein GspF" evidence="9">
    <location>
        <begin position="278"/>
        <end position="398"/>
    </location>
</feature>
<organism evidence="10 11">
    <name type="scientific">Hyphomonas oceanitis SCH89</name>
    <dbReference type="NCBI Taxonomy" id="1280953"/>
    <lineage>
        <taxon>Bacteria</taxon>
        <taxon>Pseudomonadati</taxon>
        <taxon>Pseudomonadota</taxon>
        <taxon>Alphaproteobacteria</taxon>
        <taxon>Hyphomonadales</taxon>
        <taxon>Hyphomonadaceae</taxon>
        <taxon>Hyphomonas</taxon>
    </lineage>
</organism>
<protein>
    <submittedName>
        <fullName evidence="10">General secretion pathway protein F</fullName>
    </submittedName>
</protein>
<accession>A0A059G616</accession>
<feature type="domain" description="Type II secretion system protein GspF" evidence="9">
    <location>
        <begin position="74"/>
        <end position="196"/>
    </location>
</feature>
<dbReference type="PANTHER" id="PTHR30012:SF0">
    <property type="entry name" value="TYPE II SECRETION SYSTEM PROTEIN F-RELATED"/>
    <property type="match status" value="1"/>
</dbReference>
<feature type="transmembrane region" description="Helical" evidence="8">
    <location>
        <begin position="379"/>
        <end position="400"/>
    </location>
</feature>
<dbReference type="eggNOG" id="COG1459">
    <property type="taxonomic scope" value="Bacteria"/>
</dbReference>
<dbReference type="Gene3D" id="1.20.81.30">
    <property type="entry name" value="Type II secretion system (T2SS), domain F"/>
    <property type="match status" value="2"/>
</dbReference>
<evidence type="ECO:0000256" key="5">
    <source>
        <dbReference type="ARBA" id="ARBA00022692"/>
    </source>
</evidence>
<feature type="transmembrane region" description="Helical" evidence="8">
    <location>
        <begin position="222"/>
        <end position="245"/>
    </location>
</feature>
<keyword evidence="7 8" id="KW-0472">Membrane</keyword>
<evidence type="ECO:0000313" key="11">
    <source>
        <dbReference type="Proteomes" id="UP000024942"/>
    </source>
</evidence>
<dbReference type="AlphaFoldDB" id="A0A059G616"/>
<evidence type="ECO:0000313" key="10">
    <source>
        <dbReference type="EMBL" id="KDA01873.1"/>
    </source>
</evidence>
<sequence>MTEFRYNAVDEAGKARSGILTAPSLVEARHALRRQALLPVRIVPTSAGSRGLQGAATGRRGRRAIGAKTLTLITRQLASLVSNAIRLEEALAAVARQDLPGRVRAVLGEVRNQIIDGRSLADALSAQGSAFPRQYISSVAAGEASGRLDIVLEHLADYTETRQENRQTLQLALIYPAFLALVSGAVIILLLTKVVPDVVAVYQRRGTDLPISTELLIGMSGFLRHFGGVMLLSFALIYAGMIWALRRPAGGRLWGRWSLKAPLLGPFTRRRQAAEVSSTLAILIQSGVPLVHALRTAAGVASNDHVADRIRMAASEVAEGMALDQALARTGVVPPMMLAIVTSAVRSGELGPALARTARDQQKELAAQTKALVALMEPMVLLVMGSIVLFIVMAILTPIVSLNTLSGV</sequence>
<evidence type="ECO:0000256" key="3">
    <source>
        <dbReference type="ARBA" id="ARBA00022475"/>
    </source>
</evidence>
<dbReference type="GO" id="GO:0005886">
    <property type="term" value="C:plasma membrane"/>
    <property type="evidence" value="ECO:0007669"/>
    <property type="project" value="UniProtKB-SubCell"/>
</dbReference>
<evidence type="ECO:0000256" key="4">
    <source>
        <dbReference type="ARBA" id="ARBA00022519"/>
    </source>
</evidence>
<gene>
    <name evidence="10" type="ORF">HOC_13189</name>
</gene>
<keyword evidence="3" id="KW-1003">Cell membrane</keyword>
<dbReference type="FunFam" id="1.20.81.30:FF:000001">
    <property type="entry name" value="Type II secretion system protein F"/>
    <property type="match status" value="1"/>
</dbReference>
<dbReference type="EMBL" id="ARYL01000020">
    <property type="protein sequence ID" value="KDA01873.1"/>
    <property type="molecule type" value="Genomic_DNA"/>
</dbReference>
<keyword evidence="4" id="KW-0997">Cell inner membrane</keyword>
<keyword evidence="11" id="KW-1185">Reference proteome</keyword>
<dbReference type="InterPro" id="IPR003004">
    <property type="entry name" value="GspF/PilC"/>
</dbReference>
<dbReference type="Proteomes" id="UP000024942">
    <property type="component" value="Unassembled WGS sequence"/>
</dbReference>
<dbReference type="PANTHER" id="PTHR30012">
    <property type="entry name" value="GENERAL SECRETION PATHWAY PROTEIN"/>
    <property type="match status" value="1"/>
</dbReference>
<dbReference type="InterPro" id="IPR042094">
    <property type="entry name" value="T2SS_GspF_sf"/>
</dbReference>
<feature type="transmembrane region" description="Helical" evidence="8">
    <location>
        <begin position="172"/>
        <end position="192"/>
    </location>
</feature>
<dbReference type="GO" id="GO:0015628">
    <property type="term" value="P:protein secretion by the type II secretion system"/>
    <property type="evidence" value="ECO:0007669"/>
    <property type="project" value="TreeGrafter"/>
</dbReference>
<dbReference type="PRINTS" id="PR00812">
    <property type="entry name" value="BCTERIALGSPF"/>
</dbReference>
<comment type="caution">
    <text evidence="10">The sequence shown here is derived from an EMBL/GenBank/DDBJ whole genome shotgun (WGS) entry which is preliminary data.</text>
</comment>
<evidence type="ECO:0000256" key="2">
    <source>
        <dbReference type="ARBA" id="ARBA00005745"/>
    </source>
</evidence>